<dbReference type="GO" id="GO:0016787">
    <property type="term" value="F:hydrolase activity"/>
    <property type="evidence" value="ECO:0007669"/>
    <property type="project" value="UniProtKB-KW"/>
</dbReference>
<dbReference type="Gene3D" id="3.40.50.1820">
    <property type="entry name" value="alpha/beta hydrolase"/>
    <property type="match status" value="1"/>
</dbReference>
<dbReference type="InterPro" id="IPR019436">
    <property type="entry name" value="Say1-like"/>
</dbReference>
<dbReference type="Pfam" id="PF10340">
    <property type="entry name" value="Say1_Mug180"/>
    <property type="match status" value="1"/>
</dbReference>
<gene>
    <name evidence="3" type="ORF">TWF696_008285</name>
</gene>
<reference evidence="3 4" key="1">
    <citation type="submission" date="2019-10" db="EMBL/GenBank/DDBJ databases">
        <authorList>
            <person name="Palmer J.M."/>
        </authorList>
    </citation>
    <scope>NUCLEOTIDE SEQUENCE [LARGE SCALE GENOMIC DNA]</scope>
    <source>
        <strain evidence="3 4">TWF696</strain>
    </source>
</reference>
<dbReference type="EMBL" id="JAVHNQ010000007">
    <property type="protein sequence ID" value="KAK6341199.1"/>
    <property type="molecule type" value="Genomic_DNA"/>
</dbReference>
<keyword evidence="2" id="KW-0812">Transmembrane</keyword>
<accession>A0AAV9UFW6</accession>
<keyword evidence="2" id="KW-1133">Transmembrane helix</keyword>
<evidence type="ECO:0000256" key="1">
    <source>
        <dbReference type="ARBA" id="ARBA00022801"/>
    </source>
</evidence>
<comment type="caution">
    <text evidence="3">The sequence shown here is derived from an EMBL/GenBank/DDBJ whole genome shotgun (WGS) entry which is preliminary data.</text>
</comment>
<evidence type="ECO:0000313" key="4">
    <source>
        <dbReference type="Proteomes" id="UP001375240"/>
    </source>
</evidence>
<protein>
    <recommendedName>
        <fullName evidence="5">Alpha/beta hydrolase fold-3 domain-containing protein</fullName>
    </recommendedName>
</protein>
<keyword evidence="1" id="KW-0378">Hydrolase</keyword>
<feature type="transmembrane region" description="Helical" evidence="2">
    <location>
        <begin position="38"/>
        <end position="55"/>
    </location>
</feature>
<dbReference type="InterPro" id="IPR029058">
    <property type="entry name" value="AB_hydrolase_fold"/>
</dbReference>
<name>A0AAV9UFW6_9PEZI</name>
<dbReference type="InterPro" id="IPR050300">
    <property type="entry name" value="GDXG_lipolytic_enzyme"/>
</dbReference>
<dbReference type="PANTHER" id="PTHR48081:SF2">
    <property type="entry name" value="ALPHA_BETA-HYDROLASE"/>
    <property type="match status" value="1"/>
</dbReference>
<keyword evidence="2" id="KW-0472">Membrane</keyword>
<evidence type="ECO:0000313" key="3">
    <source>
        <dbReference type="EMBL" id="KAK6341199.1"/>
    </source>
</evidence>
<dbReference type="Proteomes" id="UP001375240">
    <property type="component" value="Unassembled WGS sequence"/>
</dbReference>
<proteinExistence type="predicted"/>
<feature type="transmembrane region" description="Helical" evidence="2">
    <location>
        <begin position="6"/>
        <end position="26"/>
    </location>
</feature>
<dbReference type="SUPFAM" id="SSF53474">
    <property type="entry name" value="alpha/beta-Hydrolases"/>
    <property type="match status" value="1"/>
</dbReference>
<dbReference type="PANTHER" id="PTHR48081">
    <property type="entry name" value="AB HYDROLASE SUPERFAMILY PROTEIN C4A8.06C"/>
    <property type="match status" value="1"/>
</dbReference>
<dbReference type="AlphaFoldDB" id="A0AAV9UFW6"/>
<organism evidence="3 4">
    <name type="scientific">Orbilia brochopaga</name>
    <dbReference type="NCBI Taxonomy" id="3140254"/>
    <lineage>
        <taxon>Eukaryota</taxon>
        <taxon>Fungi</taxon>
        <taxon>Dikarya</taxon>
        <taxon>Ascomycota</taxon>
        <taxon>Pezizomycotina</taxon>
        <taxon>Orbiliomycetes</taxon>
        <taxon>Orbiliales</taxon>
        <taxon>Orbiliaceae</taxon>
        <taxon>Orbilia</taxon>
    </lineage>
</organism>
<keyword evidence="4" id="KW-1185">Reference proteome</keyword>
<sequence>MHRVLGQVSWLDCLVFVFFLTVQLLVDPRAGIVKVASWLLSAVPYFVIELPLSFIQDHILVPYEKRPDIVKTATLFQEFVLRLVRYAFANLPSDIGRVFFAKEIALPFYRFRLLRHGLWPSRVPSWAPEEINRNGVRGIWVKTIKDCEPDIALYYIHGGGFTMGSSYFYLEFLASWASKLKEAGFTNPCIFALDYTLVPDQKFPAQLYEAYRGYQVLHELAGSAEFVVAGDSAGGNLALSLLLYLSRPRNGDKIFKTLKKPSYATLISPWTVLVSTDNRNTDNDFLDAYQLHLYGVLYADANDTRDPYKSPGLCEEPDWWEDAMPTNGMHIVYGSQEVFTAEIRSFISRLRRLKTGNVRVTEKATVHAWPVVQVYLGASVKEREEGLNVMARTIADSLRGETEDNRHPGLK</sequence>
<evidence type="ECO:0008006" key="5">
    <source>
        <dbReference type="Google" id="ProtNLM"/>
    </source>
</evidence>
<evidence type="ECO:0000256" key="2">
    <source>
        <dbReference type="SAM" id="Phobius"/>
    </source>
</evidence>